<gene>
    <name evidence="1" type="ORF">H9I45_08560</name>
</gene>
<dbReference type="RefSeq" id="WP_088355396.1">
    <property type="nucleotide sequence ID" value="NZ_CP061813.1"/>
</dbReference>
<evidence type="ECO:0000313" key="2">
    <source>
        <dbReference type="Proteomes" id="UP000516764"/>
    </source>
</evidence>
<dbReference type="OrthoDB" id="838435at2"/>
<dbReference type="EMBL" id="CP061813">
    <property type="protein sequence ID" value="QOD59424.1"/>
    <property type="molecule type" value="Genomic_DNA"/>
</dbReference>
<evidence type="ECO:0008006" key="3">
    <source>
        <dbReference type="Google" id="ProtNLM"/>
    </source>
</evidence>
<reference evidence="1 2" key="1">
    <citation type="journal article" date="2016" name="Int. J. Syst. Evol. Microbiol.">
        <title>Polaribacter haliotis sp. nov., isolated from the gut of abalone Haliotis discus hannai.</title>
        <authorList>
            <person name="Kim Y.O."/>
            <person name="Park I.S."/>
            <person name="Park S."/>
            <person name="Nam B.H."/>
            <person name="Park J.M."/>
            <person name="Kim D.G."/>
            <person name="Yoon J.H."/>
        </authorList>
    </citation>
    <scope>NUCLEOTIDE SEQUENCE [LARGE SCALE GENOMIC DNA]</scope>
    <source>
        <strain evidence="1 2">KCTC 52418</strain>
    </source>
</reference>
<sequence>MFEELEKYKSKDHFFFATNEELGKVCNAPKNGVGIYLVYELKNGRINLVYIGCSGKIKQNGTKKVRIGGMCDRIINGKQFGGPRKQTWKLKLTDEKIDALDVYWYETFDKNNTDIPSFVEGLILQRYFEIYGQLPKWNREF</sequence>
<keyword evidence="2" id="KW-1185">Reference proteome</keyword>
<proteinExistence type="predicted"/>
<dbReference type="Proteomes" id="UP000516764">
    <property type="component" value="Chromosome"/>
</dbReference>
<organism evidence="1 2">
    <name type="scientific">Polaribacter haliotis</name>
    <dbReference type="NCBI Taxonomy" id="1888915"/>
    <lineage>
        <taxon>Bacteria</taxon>
        <taxon>Pseudomonadati</taxon>
        <taxon>Bacteroidota</taxon>
        <taxon>Flavobacteriia</taxon>
        <taxon>Flavobacteriales</taxon>
        <taxon>Flavobacteriaceae</taxon>
    </lineage>
</organism>
<dbReference type="KEGG" id="phal:H9I45_08560"/>
<name>A0A7L8ABV2_9FLAO</name>
<accession>A0A7L8ABV2</accession>
<evidence type="ECO:0000313" key="1">
    <source>
        <dbReference type="EMBL" id="QOD59424.1"/>
    </source>
</evidence>
<protein>
    <recommendedName>
        <fullName evidence="3">GIY-YIG domain-containing protein</fullName>
    </recommendedName>
</protein>
<dbReference type="AlphaFoldDB" id="A0A7L8ABV2"/>